<dbReference type="OrthoDB" id="5954824at2759"/>
<dbReference type="InterPro" id="IPR050211">
    <property type="entry name" value="FOX_domain-containing"/>
</dbReference>
<dbReference type="GO" id="GO:0030154">
    <property type="term" value="P:cell differentiation"/>
    <property type="evidence" value="ECO:0007669"/>
    <property type="project" value="TreeGrafter"/>
</dbReference>
<gene>
    <name evidence="6" type="ORF">EWB00_009956</name>
</gene>
<dbReference type="Gene3D" id="1.10.10.10">
    <property type="entry name" value="Winged helix-like DNA-binding domain superfamily/Winged helix DNA-binding domain"/>
    <property type="match status" value="1"/>
</dbReference>
<name>A0A4Z2CL90_SCHJA</name>
<evidence type="ECO:0000259" key="5">
    <source>
        <dbReference type="PROSITE" id="PS50039"/>
    </source>
</evidence>
<feature type="DNA-binding region" description="Fork-head" evidence="3">
    <location>
        <begin position="181"/>
        <end position="273"/>
    </location>
</feature>
<dbReference type="InterPro" id="IPR036388">
    <property type="entry name" value="WH-like_DNA-bd_sf"/>
</dbReference>
<dbReference type="PRINTS" id="PR00053">
    <property type="entry name" value="FORKHEAD"/>
</dbReference>
<evidence type="ECO:0000313" key="6">
    <source>
        <dbReference type="EMBL" id="TNN04975.1"/>
    </source>
</evidence>
<dbReference type="EMBL" id="SKCS01000673">
    <property type="protein sequence ID" value="TNN04975.1"/>
    <property type="molecule type" value="Genomic_DNA"/>
</dbReference>
<proteinExistence type="predicted"/>
<accession>A0A4Z2CL90</accession>
<dbReference type="Pfam" id="PF00250">
    <property type="entry name" value="Forkhead"/>
    <property type="match status" value="1"/>
</dbReference>
<evidence type="ECO:0000256" key="2">
    <source>
        <dbReference type="ARBA" id="ARBA00023242"/>
    </source>
</evidence>
<feature type="compositionally biased region" description="Basic residues" evidence="4">
    <location>
        <begin position="149"/>
        <end position="158"/>
    </location>
</feature>
<feature type="region of interest" description="Disordered" evidence="4">
    <location>
        <begin position="614"/>
        <end position="633"/>
    </location>
</feature>
<dbReference type="PANTHER" id="PTHR11829">
    <property type="entry name" value="FORKHEAD BOX PROTEIN"/>
    <property type="match status" value="1"/>
</dbReference>
<dbReference type="GO" id="GO:0000978">
    <property type="term" value="F:RNA polymerase II cis-regulatory region sequence-specific DNA binding"/>
    <property type="evidence" value="ECO:0007669"/>
    <property type="project" value="TreeGrafter"/>
</dbReference>
<evidence type="ECO:0000256" key="3">
    <source>
        <dbReference type="PROSITE-ProRule" id="PRU00089"/>
    </source>
</evidence>
<keyword evidence="1 3" id="KW-0238">DNA-binding</keyword>
<dbReference type="PROSITE" id="PS00658">
    <property type="entry name" value="FORK_HEAD_2"/>
    <property type="match status" value="1"/>
</dbReference>
<evidence type="ECO:0000256" key="4">
    <source>
        <dbReference type="SAM" id="MobiDB-lite"/>
    </source>
</evidence>
<keyword evidence="2 3" id="KW-0539">Nucleus</keyword>
<dbReference type="GO" id="GO:0000981">
    <property type="term" value="F:DNA-binding transcription factor activity, RNA polymerase II-specific"/>
    <property type="evidence" value="ECO:0007669"/>
    <property type="project" value="TreeGrafter"/>
</dbReference>
<dbReference type="SMART" id="SM00339">
    <property type="entry name" value="FH"/>
    <property type="match status" value="1"/>
</dbReference>
<dbReference type="InterPro" id="IPR001766">
    <property type="entry name" value="Fork_head_dom"/>
</dbReference>
<dbReference type="PANTHER" id="PTHR11829:SF343">
    <property type="entry name" value="FORK-HEAD DOMAIN-CONTAINING PROTEIN"/>
    <property type="match status" value="1"/>
</dbReference>
<reference evidence="6 7" key="1">
    <citation type="submission" date="2019-03" db="EMBL/GenBank/DDBJ databases">
        <title>An improved genome assembly of the fluke Schistosoma japonicum.</title>
        <authorList>
            <person name="Hu W."/>
            <person name="Luo F."/>
            <person name="Yin M."/>
            <person name="Mo X."/>
            <person name="Sun C."/>
            <person name="Wu Q."/>
            <person name="Zhu B."/>
            <person name="Xiang M."/>
            <person name="Wang J."/>
            <person name="Wang Y."/>
            <person name="Zhang T."/>
            <person name="Xu B."/>
            <person name="Zheng H."/>
            <person name="Feng Z."/>
        </authorList>
    </citation>
    <scope>NUCLEOTIDE SEQUENCE [LARGE SCALE GENOMIC DNA]</scope>
    <source>
        <strain evidence="6">HuSjv2</strain>
        <tissue evidence="6">Worms</tissue>
    </source>
</reference>
<feature type="region of interest" description="Disordered" evidence="4">
    <location>
        <begin position="149"/>
        <end position="168"/>
    </location>
</feature>
<dbReference type="STRING" id="6182.A0A4Z2CL90"/>
<dbReference type="PROSITE" id="PS50039">
    <property type="entry name" value="FORK_HEAD_3"/>
    <property type="match status" value="1"/>
</dbReference>
<dbReference type="InterPro" id="IPR047519">
    <property type="entry name" value="FH_FOXQ2-like"/>
</dbReference>
<feature type="compositionally biased region" description="Acidic residues" evidence="4">
    <location>
        <begin position="289"/>
        <end position="309"/>
    </location>
</feature>
<dbReference type="GO" id="GO:0005634">
    <property type="term" value="C:nucleus"/>
    <property type="evidence" value="ECO:0007669"/>
    <property type="project" value="UniProtKB-SubCell"/>
</dbReference>
<comment type="caution">
    <text evidence="6">The sequence shown here is derived from an EMBL/GenBank/DDBJ whole genome shotgun (WGS) entry which is preliminary data.</text>
</comment>
<dbReference type="Proteomes" id="UP000311919">
    <property type="component" value="Unassembled WGS sequence"/>
</dbReference>
<dbReference type="GO" id="GO:0009653">
    <property type="term" value="P:anatomical structure morphogenesis"/>
    <property type="evidence" value="ECO:0007669"/>
    <property type="project" value="TreeGrafter"/>
</dbReference>
<keyword evidence="7" id="KW-1185">Reference proteome</keyword>
<sequence length="633" mass="72530">MSSYNTFPSALLSDRLSMESHGNNNDHNNSHSLSSWHIPQTVHMSSLTSLATSISSSGIHCMNSHTYSHPFSHINPFSLLKTSPCNSNIMHNNWKYKSNRNSSIEQYDTLFIQYHNYINRYNNAQLNSVIPVEDTVDTIKMKALHRNNVQRRHQHSHPHQQQSQTSNNAKSCNLIVDEEPKPNFSYIGLIAKAILSTQERRMILSEIYQWIQLRYPYFSTRGPGWRNSIRHNLSLNDCFIKVGRAANGKGHYWGIHPANLKDFLSGDFRRRRAQRKVRRALGLTRPDDKDDDEDEDDDDDDQDRADDQDTPSPNPELMPQLFNSMHPYTPTYLTQSLTEKTSVQPNSINQHTFNGKSSHLPGTNTRIFTSNSLTDFQPNQYTQNLQSDVTTSLIINPLHFSLIHNSDDESYHKSMHSLCSKSQITNPNEFSRSLPTLNTTPQILKSSCNDTLMDLFYTNLMYLFKNHSPVKSDIDIFTSEKNLPTTSHTLTNTTYDPTNHLQNNVKYENLSYPSLNHVITTTQQLSNQQPANVSFNVVNLIDHHLNHHDIIEDNVGVLSTTESVHYNAESKEVSKINVNYTQYQNEEATKLMQYSTKLTNQSFVDIYDQTFTSSNTSNSSHSVDSPLDYTLCR</sequence>
<evidence type="ECO:0000313" key="7">
    <source>
        <dbReference type="Proteomes" id="UP000311919"/>
    </source>
</evidence>
<dbReference type="AlphaFoldDB" id="A0A4Z2CL90"/>
<organism evidence="6 7">
    <name type="scientific">Schistosoma japonicum</name>
    <name type="common">Blood fluke</name>
    <dbReference type="NCBI Taxonomy" id="6182"/>
    <lineage>
        <taxon>Eukaryota</taxon>
        <taxon>Metazoa</taxon>
        <taxon>Spiralia</taxon>
        <taxon>Lophotrochozoa</taxon>
        <taxon>Platyhelminthes</taxon>
        <taxon>Trematoda</taxon>
        <taxon>Digenea</taxon>
        <taxon>Strigeidida</taxon>
        <taxon>Schistosomatoidea</taxon>
        <taxon>Schistosomatidae</taxon>
        <taxon>Schistosoma</taxon>
    </lineage>
</organism>
<dbReference type="InterPro" id="IPR030456">
    <property type="entry name" value="TF_fork_head_CS_2"/>
</dbReference>
<dbReference type="CDD" id="cd20035">
    <property type="entry name" value="FH_FOXQ2-like"/>
    <property type="match status" value="1"/>
</dbReference>
<protein>
    <submittedName>
        <fullName evidence="6">Forkhead box protein</fullName>
    </submittedName>
</protein>
<feature type="domain" description="Fork-head" evidence="5">
    <location>
        <begin position="181"/>
        <end position="273"/>
    </location>
</feature>
<dbReference type="SUPFAM" id="SSF46785">
    <property type="entry name" value="Winged helix' DNA-binding domain"/>
    <property type="match status" value="1"/>
</dbReference>
<evidence type="ECO:0000256" key="1">
    <source>
        <dbReference type="ARBA" id="ARBA00023125"/>
    </source>
</evidence>
<feature type="region of interest" description="Disordered" evidence="4">
    <location>
        <begin position="279"/>
        <end position="325"/>
    </location>
</feature>
<dbReference type="InterPro" id="IPR036390">
    <property type="entry name" value="WH_DNA-bd_sf"/>
</dbReference>
<comment type="subcellular location">
    <subcellularLocation>
        <location evidence="3">Nucleus</location>
    </subcellularLocation>
</comment>